<dbReference type="Proteomes" id="UP000077671">
    <property type="component" value="Unassembled WGS sequence"/>
</dbReference>
<proteinExistence type="predicted"/>
<comment type="caution">
    <text evidence="1">The sequence shown here is derived from an EMBL/GenBank/DDBJ whole genome shotgun (WGS) entry which is preliminary data.</text>
</comment>
<protein>
    <submittedName>
        <fullName evidence="1">Uncharacterized protein</fullName>
    </submittedName>
</protein>
<gene>
    <name evidence="1" type="ORF">A4X03_0g5623</name>
</gene>
<reference evidence="1" key="1">
    <citation type="submission" date="2016-04" db="EMBL/GenBank/DDBJ databases">
        <authorList>
            <person name="Nguyen H.D."/>
            <person name="Kesanakurti P."/>
            <person name="Cullis J."/>
            <person name="Levesque C.A."/>
            <person name="Hambleton S."/>
        </authorList>
    </citation>
    <scope>NUCLEOTIDE SEQUENCE</scope>
    <source>
        <strain evidence="1">DAOMC 238032</strain>
    </source>
</reference>
<name>A0A177U0Y8_9BASI</name>
<sequence>MKSFTPLMLIAVLSVVGAVKGNANDDLYAKCRKITCTDKGKEQTAYRACVCSTWTNNGHRSCFDGCMKGWGAGEREDHNKSYCTATCGFLQHQGNKCDRKPENCK</sequence>
<dbReference type="EMBL" id="LWDD02000925">
    <property type="protein sequence ID" value="KAE8255036.1"/>
    <property type="molecule type" value="Genomic_DNA"/>
</dbReference>
<organism evidence="1 2">
    <name type="scientific">Tilletia caries</name>
    <name type="common">wheat bunt fungus</name>
    <dbReference type="NCBI Taxonomy" id="13290"/>
    <lineage>
        <taxon>Eukaryota</taxon>
        <taxon>Fungi</taxon>
        <taxon>Dikarya</taxon>
        <taxon>Basidiomycota</taxon>
        <taxon>Ustilaginomycotina</taxon>
        <taxon>Exobasidiomycetes</taxon>
        <taxon>Tilletiales</taxon>
        <taxon>Tilletiaceae</taxon>
        <taxon>Tilletia</taxon>
    </lineage>
</organism>
<reference evidence="1" key="2">
    <citation type="journal article" date="2019" name="IMA Fungus">
        <title>Genome sequencing and comparison of five Tilletia species to identify candidate genes for the detection of regulated species infecting wheat.</title>
        <authorList>
            <person name="Nguyen H.D.T."/>
            <person name="Sultana T."/>
            <person name="Kesanakurti P."/>
            <person name="Hambleton S."/>
        </authorList>
    </citation>
    <scope>NUCLEOTIDE SEQUENCE</scope>
    <source>
        <strain evidence="1">DAOMC 238032</strain>
    </source>
</reference>
<dbReference type="AlphaFoldDB" id="A0A177U0Y8"/>
<evidence type="ECO:0000313" key="1">
    <source>
        <dbReference type="EMBL" id="KAE8255036.1"/>
    </source>
</evidence>
<accession>A0A177U0Y8</accession>
<evidence type="ECO:0000313" key="2">
    <source>
        <dbReference type="Proteomes" id="UP000077671"/>
    </source>
</evidence>